<protein>
    <submittedName>
        <fullName evidence="1">Uncharacterized protein</fullName>
    </submittedName>
</protein>
<dbReference type="OrthoDB" id="2057507at2"/>
<name>W6A667_9MOLU</name>
<dbReference type="AlphaFoldDB" id="W6A667"/>
<organism evidence="1 2">
    <name type="scientific">Spiroplasma culicicola AES-1</name>
    <dbReference type="NCBI Taxonomy" id="1276246"/>
    <lineage>
        <taxon>Bacteria</taxon>
        <taxon>Bacillati</taxon>
        <taxon>Mycoplasmatota</taxon>
        <taxon>Mollicutes</taxon>
        <taxon>Entomoplasmatales</taxon>
        <taxon>Spiroplasmataceae</taxon>
        <taxon>Spiroplasma</taxon>
    </lineage>
</organism>
<dbReference type="KEGG" id="scq:SCULI_v1c02720"/>
<evidence type="ECO:0000313" key="2">
    <source>
        <dbReference type="Proteomes" id="UP000019267"/>
    </source>
</evidence>
<dbReference type="eggNOG" id="ENOG5032SCM">
    <property type="taxonomic scope" value="Bacteria"/>
</dbReference>
<evidence type="ECO:0000313" key="1">
    <source>
        <dbReference type="EMBL" id="AHI52613.1"/>
    </source>
</evidence>
<dbReference type="HOGENOM" id="CLU_828759_0_0_14"/>
<gene>
    <name evidence="1" type="ORF">SCULI_v1c02720</name>
</gene>
<proteinExistence type="predicted"/>
<keyword evidence="2" id="KW-1185">Reference proteome</keyword>
<dbReference type="RefSeq" id="WP_025362855.1">
    <property type="nucleotide sequence ID" value="NZ_CP006681.1"/>
</dbReference>
<dbReference type="PATRIC" id="fig|1276246.3.peg.271"/>
<reference evidence="1 2" key="1">
    <citation type="journal article" date="2014" name="Genome Biol. Evol.">
        <title>Molecular evolution of the substrate utilization strategies and putative virulence factors in mosquito-associated Spiroplasma species.</title>
        <authorList>
            <person name="Chang T.H."/>
            <person name="Lo W.S."/>
            <person name="Ku C."/>
            <person name="Chen L.L."/>
            <person name="Kuo C.H."/>
        </authorList>
    </citation>
    <scope>NUCLEOTIDE SEQUENCE [LARGE SCALE GENOMIC DNA]</scope>
    <source>
        <strain evidence="1">AES-1</strain>
    </source>
</reference>
<dbReference type="EMBL" id="CP006681">
    <property type="protein sequence ID" value="AHI52613.1"/>
    <property type="molecule type" value="Genomic_DNA"/>
</dbReference>
<accession>W6A667</accession>
<dbReference type="Proteomes" id="UP000019267">
    <property type="component" value="Chromosome"/>
</dbReference>
<sequence length="335" mass="38927">MLKEKILSYLMIQAKALKIIKPINKLYELKDFSNNIFYLIVGETGGYIIFDPESGHVYEKSQSFKIPYSFSNEIENFYLGPLWYIEKNNNSIRLLGPEEFVLNKEEMELLQESFNEVLFKARNNKNVKSLEYINSDNQIFKMPRAKIVRIKNYEYIMTNKHPRNHEGSCGFVAASLILYFWYKTKNKQLISKSYLTPNDELNDTRELVSIENNLKDKLVHINDGDPESWAATVASCLRVYCLEKNIKCWADWKFFKEGLTNSIKRNQPAIFFGLLKKPSNDLSSVGSKLNHAVAVYGYEYGFWSNNFIVNFGWQDPGEVILSEYTSGSTAFFKLL</sequence>